<evidence type="ECO:0000256" key="2">
    <source>
        <dbReference type="SAM" id="Phobius"/>
    </source>
</evidence>
<dbReference type="RefSeq" id="XP_624430.3">
    <property type="nucleotide sequence ID" value="XM_624427.6"/>
</dbReference>
<feature type="compositionally biased region" description="Basic and acidic residues" evidence="1">
    <location>
        <begin position="118"/>
        <end position="128"/>
    </location>
</feature>
<evidence type="ECO:0000313" key="4">
    <source>
        <dbReference type="EnsemblMetazoa" id="XP_624430"/>
    </source>
</evidence>
<keyword evidence="2" id="KW-0812">Transmembrane</keyword>
<feature type="compositionally biased region" description="Acidic residues" evidence="1">
    <location>
        <begin position="227"/>
        <end position="236"/>
    </location>
</feature>
<feature type="compositionally biased region" description="Polar residues" evidence="1">
    <location>
        <begin position="87"/>
        <end position="96"/>
    </location>
</feature>
<accession>A0A7M7R8G2</accession>
<organism evidence="4">
    <name type="scientific">Apis mellifera</name>
    <name type="common">Honeybee</name>
    <dbReference type="NCBI Taxonomy" id="7460"/>
    <lineage>
        <taxon>Eukaryota</taxon>
        <taxon>Metazoa</taxon>
        <taxon>Ecdysozoa</taxon>
        <taxon>Arthropoda</taxon>
        <taxon>Hexapoda</taxon>
        <taxon>Insecta</taxon>
        <taxon>Pterygota</taxon>
        <taxon>Neoptera</taxon>
        <taxon>Endopterygota</taxon>
        <taxon>Hymenoptera</taxon>
        <taxon>Apocrita</taxon>
        <taxon>Aculeata</taxon>
        <taxon>Apoidea</taxon>
        <taxon>Anthophila</taxon>
        <taxon>Apidae</taxon>
        <taxon>Apis</taxon>
    </lineage>
</organism>
<gene>
    <name evidence="6" type="primary">LOC552048</name>
</gene>
<feature type="region of interest" description="Disordered" evidence="1">
    <location>
        <begin position="60"/>
        <end position="172"/>
    </location>
</feature>
<evidence type="ECO:0000313" key="5">
    <source>
        <dbReference type="Proteomes" id="UP000005203"/>
    </source>
</evidence>
<dbReference type="Gene3D" id="3.30.70.960">
    <property type="entry name" value="SEA domain"/>
    <property type="match status" value="1"/>
</dbReference>
<dbReference type="Proteomes" id="UP000005203">
    <property type="component" value="Linkage group LG7"/>
</dbReference>
<dbReference type="InterPro" id="IPR000082">
    <property type="entry name" value="SEA_dom"/>
</dbReference>
<feature type="compositionally biased region" description="Basic and acidic residues" evidence="1">
    <location>
        <begin position="153"/>
        <end position="162"/>
    </location>
</feature>
<evidence type="ECO:0000256" key="1">
    <source>
        <dbReference type="SAM" id="MobiDB-lite"/>
    </source>
</evidence>
<dbReference type="OrthoDB" id="6162910at2759"/>
<feature type="compositionally biased region" description="Polar residues" evidence="1">
    <location>
        <begin position="60"/>
        <end position="70"/>
    </location>
</feature>
<feature type="domain" description="SEA" evidence="3">
    <location>
        <begin position="779"/>
        <end position="909"/>
    </location>
</feature>
<protein>
    <submittedName>
        <fullName evidence="6">Flocculation protein FLO11 isoform X1</fullName>
    </submittedName>
</protein>
<accession>A0A8B9B1Y7</accession>
<feature type="region of interest" description="Disordered" evidence="1">
    <location>
        <begin position="387"/>
        <end position="413"/>
    </location>
</feature>
<proteinExistence type="predicted"/>
<reference evidence="6" key="2">
    <citation type="submission" date="2025-04" db="UniProtKB">
        <authorList>
            <consortium name="RefSeq"/>
        </authorList>
    </citation>
    <scope>IDENTIFICATION</scope>
    <source>
        <strain evidence="6">DH4</strain>
        <tissue evidence="6">Whole body</tissue>
    </source>
</reference>
<feature type="compositionally biased region" description="Low complexity" evidence="1">
    <location>
        <begin position="517"/>
        <end position="533"/>
    </location>
</feature>
<feature type="region of interest" description="Disordered" evidence="1">
    <location>
        <begin position="198"/>
        <end position="262"/>
    </location>
</feature>
<dbReference type="PROSITE" id="PS50024">
    <property type="entry name" value="SEA"/>
    <property type="match status" value="1"/>
</dbReference>
<feature type="region of interest" description="Disordered" evidence="1">
    <location>
        <begin position="329"/>
        <end position="351"/>
    </location>
</feature>
<evidence type="ECO:0000259" key="3">
    <source>
        <dbReference type="PROSITE" id="PS50024"/>
    </source>
</evidence>
<feature type="transmembrane region" description="Helical" evidence="2">
    <location>
        <begin position="926"/>
        <end position="950"/>
    </location>
</feature>
<feature type="compositionally biased region" description="Acidic residues" evidence="1">
    <location>
        <begin position="200"/>
        <end position="217"/>
    </location>
</feature>
<evidence type="ECO:0000313" key="6">
    <source>
        <dbReference type="RefSeq" id="XP_624430.3"/>
    </source>
</evidence>
<name>A0A7M7R8G2_APIME</name>
<keyword evidence="5" id="KW-1185">Reference proteome</keyword>
<keyword evidence="2" id="KW-1133">Transmembrane helix</keyword>
<dbReference type="EnsemblMetazoa" id="XM_624427">
    <property type="protein sequence ID" value="XP_624430"/>
    <property type="gene ID" value="LOC552048"/>
</dbReference>
<dbReference type="GeneID" id="552048"/>
<dbReference type="AlphaFoldDB" id="A0A7M7R8G2"/>
<dbReference type="SUPFAM" id="SSF82671">
    <property type="entry name" value="SEA domain"/>
    <property type="match status" value="1"/>
</dbReference>
<dbReference type="InterPro" id="IPR036364">
    <property type="entry name" value="SEA_dom_sf"/>
</dbReference>
<feature type="compositionally biased region" description="Acidic residues" evidence="1">
    <location>
        <begin position="100"/>
        <end position="117"/>
    </location>
</feature>
<keyword evidence="2" id="KW-0472">Membrane</keyword>
<sequence>MSRRKRNDNRLVDVIFTFLILGCSFFSTNCQQENQRISTRGSGETWVDQLSHLIPTNSVYEQQDKNASPPVNNPGEALLRSLDENNVMETSKTNGKMNEREEETDEEVYEDEEYEVETESKVQDEKSSKLSKITDQTPVKHGEKSSQDLSSHTSEDTSSRDEDYVEDPSTSQYDAYYYYDDYGNTNKSRYEAIANADTLDYPDAEEEEKETEELEKEEETRKNNEYDSSETEEGNLDDSRHVASVNDSSSSDLFDEKDLDTPISMTNNEDGSSMEGSHKMYAFLGPPIAKINSTSVDSSILIGGAVVSVVTTKSVVNGTISIPTTAAPTTTEQVAAPPSSTSTLGATTEQPVTTITTEDTSRILASVQTSRSISGARFLPFPVIDRVEPIGNSHNNEKKTSPPPESTESVSDKLDRVQSELSNGFLAGGFRTAGNTLQLDVLNERDRNTRRRYTTTAKTPVINKFVPRRYNDKRIDHVTPKSKIETTLDSLEGLLPRDYVTRSSMSIPPKTGFRWPTKSTTERTTTQITSTSTKKPKTNVIVQDIRSFLPAGYELKKEDVTESSLLSDILAKSKVDISSLLPADYEKKKNEGNSKNKVITTTAKNLDVSVEKSIVDIKIQDLFAKSKFDISSFVPRDYEQKIKNFSVETKDVHTENANKFNITTTTESTSTTIKSKFVFPSSLSRTGKPIHKITTSPKPRMDILVTPKIRTGWPTRPTTEFKWPTPSTTTPISIEELLARATMSVSELVVPITKVLSTTSTTTTTTTTPRPTTPGICEQDCEVAGTIRIIGNASWVPELLDRNTQEWQNLANEIEREMNFVFSKSAVLAKWYKKIRIDSFSEGSILVDYFVELANMQQKINTQDLKVIFHDSLRTYNTNKWNETKTKDSIKLGSFTIDPKYTDFVVIPKATPPQYIEKDDRLFPQWAIAVIVIGVGGLLFIIIFGVSVLINRHNGSKLKPSISTIYEEKIAKSMSTHRSSDYSKPVHTIWTDPDVSWNDKSFESTSNKILVEKSFQENKKYNMYDSWRSEWNGYYYNGSHTSNKYGGYDITNLSNHNLPNYDTNVSSHDLSNYDTNLSRHDRSDYDTNLSRHDRPDYNTNISRLDRSDYDTSILRHDRSDYNTNILRHDHSDYDTNISCHDLPNYDTNISCRNLPDIDTNMSRHNLPNYDTNF</sequence>
<feature type="region of interest" description="Disordered" evidence="1">
    <location>
        <begin position="502"/>
        <end position="535"/>
    </location>
</feature>
<feature type="compositionally biased region" description="Low complexity" evidence="1">
    <location>
        <begin position="329"/>
        <end position="338"/>
    </location>
</feature>
<dbReference type="Pfam" id="PF01390">
    <property type="entry name" value="SEA"/>
    <property type="match status" value="1"/>
</dbReference>
<reference evidence="4" key="1">
    <citation type="submission" date="2021-01" db="UniProtKB">
        <authorList>
            <consortium name="EnsemblMetazoa"/>
        </authorList>
    </citation>
    <scope>IDENTIFICATION</scope>
    <source>
        <strain evidence="4">DH4</strain>
    </source>
</reference>